<feature type="domain" description="D-isomer specific 2-hydroxyacid dehydrogenase NAD-binding" evidence="6">
    <location>
        <begin position="109"/>
        <end position="291"/>
    </location>
</feature>
<dbReference type="EMBL" id="JAPQKI010000002">
    <property type="protein sequence ID" value="KAJ5110807.1"/>
    <property type="molecule type" value="Genomic_DNA"/>
</dbReference>
<comment type="similarity">
    <text evidence="1 4">Belongs to the D-isomer specific 2-hydroxyacid dehydrogenase family.</text>
</comment>
<name>A0A9W9KME4_9EURO</name>
<evidence type="ECO:0000259" key="6">
    <source>
        <dbReference type="Pfam" id="PF02826"/>
    </source>
</evidence>
<protein>
    <recommendedName>
        <fullName evidence="9">Glycerate dehydrogenase</fullName>
    </recommendedName>
</protein>
<evidence type="ECO:0000256" key="1">
    <source>
        <dbReference type="ARBA" id="ARBA00005854"/>
    </source>
</evidence>
<dbReference type="GO" id="GO:0051287">
    <property type="term" value="F:NAD binding"/>
    <property type="evidence" value="ECO:0007669"/>
    <property type="project" value="InterPro"/>
</dbReference>
<keyword evidence="2 4" id="KW-0560">Oxidoreductase</keyword>
<dbReference type="Proteomes" id="UP001149074">
    <property type="component" value="Unassembled WGS sequence"/>
</dbReference>
<keyword evidence="3" id="KW-0520">NAD</keyword>
<dbReference type="RefSeq" id="XP_056478877.1">
    <property type="nucleotide sequence ID" value="XM_056613836.1"/>
</dbReference>
<dbReference type="Gene3D" id="3.40.50.720">
    <property type="entry name" value="NAD(P)-binding Rossmann-like Domain"/>
    <property type="match status" value="2"/>
</dbReference>
<organism evidence="7 8">
    <name type="scientific">Penicillium argentinense</name>
    <dbReference type="NCBI Taxonomy" id="1131581"/>
    <lineage>
        <taxon>Eukaryota</taxon>
        <taxon>Fungi</taxon>
        <taxon>Dikarya</taxon>
        <taxon>Ascomycota</taxon>
        <taxon>Pezizomycotina</taxon>
        <taxon>Eurotiomycetes</taxon>
        <taxon>Eurotiomycetidae</taxon>
        <taxon>Eurotiales</taxon>
        <taxon>Aspergillaceae</taxon>
        <taxon>Penicillium</taxon>
    </lineage>
</organism>
<keyword evidence="8" id="KW-1185">Reference proteome</keyword>
<dbReference type="InterPro" id="IPR029753">
    <property type="entry name" value="D-isomer_DH_CS"/>
</dbReference>
<dbReference type="InterPro" id="IPR050418">
    <property type="entry name" value="D-iso_2-hydroxyacid_DH_PdxB"/>
</dbReference>
<dbReference type="InterPro" id="IPR006139">
    <property type="entry name" value="D-isomer_2_OHA_DH_cat_dom"/>
</dbReference>
<dbReference type="SUPFAM" id="SSF51735">
    <property type="entry name" value="NAD(P)-binding Rossmann-fold domains"/>
    <property type="match status" value="1"/>
</dbReference>
<evidence type="ECO:0000313" key="8">
    <source>
        <dbReference type="Proteomes" id="UP001149074"/>
    </source>
</evidence>
<evidence type="ECO:0000259" key="5">
    <source>
        <dbReference type="Pfam" id="PF00389"/>
    </source>
</evidence>
<dbReference type="PANTHER" id="PTHR43761:SF1">
    <property type="entry name" value="D-ISOMER SPECIFIC 2-HYDROXYACID DEHYDROGENASE CATALYTIC DOMAIN-CONTAINING PROTEIN-RELATED"/>
    <property type="match status" value="1"/>
</dbReference>
<dbReference type="InterPro" id="IPR036291">
    <property type="entry name" value="NAD(P)-bd_dom_sf"/>
</dbReference>
<proteinExistence type="inferred from homology"/>
<dbReference type="Pfam" id="PF02826">
    <property type="entry name" value="2-Hacid_dh_C"/>
    <property type="match status" value="1"/>
</dbReference>
<dbReference type="PROSITE" id="PS00671">
    <property type="entry name" value="D_2_HYDROXYACID_DH_3"/>
    <property type="match status" value="1"/>
</dbReference>
<evidence type="ECO:0000313" key="7">
    <source>
        <dbReference type="EMBL" id="KAJ5110807.1"/>
    </source>
</evidence>
<dbReference type="Pfam" id="PF00389">
    <property type="entry name" value="2-Hacid_dh"/>
    <property type="match status" value="1"/>
</dbReference>
<accession>A0A9W9KME4</accession>
<feature type="domain" description="D-isomer specific 2-hydroxyacid dehydrogenase catalytic" evidence="5">
    <location>
        <begin position="30"/>
        <end position="315"/>
    </location>
</feature>
<evidence type="ECO:0000256" key="4">
    <source>
        <dbReference type="RuleBase" id="RU003719"/>
    </source>
</evidence>
<evidence type="ECO:0000256" key="2">
    <source>
        <dbReference type="ARBA" id="ARBA00023002"/>
    </source>
</evidence>
<gene>
    <name evidence="7" type="ORF">N7532_001342</name>
</gene>
<dbReference type="GeneID" id="81352815"/>
<evidence type="ECO:0008006" key="9">
    <source>
        <dbReference type="Google" id="ProtNLM"/>
    </source>
</evidence>
<dbReference type="GO" id="GO:0016616">
    <property type="term" value="F:oxidoreductase activity, acting on the CH-OH group of donors, NAD or NADP as acceptor"/>
    <property type="evidence" value="ECO:0007669"/>
    <property type="project" value="InterPro"/>
</dbReference>
<sequence length="321" mass="35072">MVPETPHIVCLEECHCPVPPLPFPHTYKGYNKTSHDQVPSRLGEADIAITTIVPITCADLDAHPRLKCVFVWATGVDWVDIDGFRARGVTVIRAPQSNVDTVSEHAIAFYFASRRRIVDMHNRCMASDEYAEKRTLTYHFGGPPLTCSAEVVMIIGHGFLGKRVQALVSALGMKVLIAERKGMSGSDVREGRTEFNEALRKATVVILTTAKNPETIGLIGASEFETMRKDSILINVSRGGIVDEGALVDALRNGEIGAAATDVFEKEPPVRGESVLLSGDVPNLIVSPHLAWFSVQTIQNLQDLLLRGLVAYYNDAPINTV</sequence>
<dbReference type="PANTHER" id="PTHR43761">
    <property type="entry name" value="D-ISOMER SPECIFIC 2-HYDROXYACID DEHYDROGENASE FAMILY PROTEIN (AFU_ORTHOLOGUE AFUA_1G13630)"/>
    <property type="match status" value="1"/>
</dbReference>
<reference evidence="7" key="1">
    <citation type="submission" date="2022-11" db="EMBL/GenBank/DDBJ databases">
        <authorList>
            <person name="Petersen C."/>
        </authorList>
    </citation>
    <scope>NUCLEOTIDE SEQUENCE</scope>
    <source>
        <strain evidence="7">IBT 30761</strain>
    </source>
</reference>
<dbReference type="OrthoDB" id="298012at2759"/>
<reference evidence="7" key="2">
    <citation type="journal article" date="2023" name="IMA Fungus">
        <title>Comparative genomic study of the Penicillium genus elucidates a diverse pangenome and 15 lateral gene transfer events.</title>
        <authorList>
            <person name="Petersen C."/>
            <person name="Sorensen T."/>
            <person name="Nielsen M.R."/>
            <person name="Sondergaard T.E."/>
            <person name="Sorensen J.L."/>
            <person name="Fitzpatrick D.A."/>
            <person name="Frisvad J.C."/>
            <person name="Nielsen K.L."/>
        </authorList>
    </citation>
    <scope>NUCLEOTIDE SEQUENCE</scope>
    <source>
        <strain evidence="7">IBT 30761</strain>
    </source>
</reference>
<comment type="caution">
    <text evidence="7">The sequence shown here is derived from an EMBL/GenBank/DDBJ whole genome shotgun (WGS) entry which is preliminary data.</text>
</comment>
<dbReference type="InterPro" id="IPR006140">
    <property type="entry name" value="D-isomer_DH_NAD-bd"/>
</dbReference>
<dbReference type="SUPFAM" id="SSF52283">
    <property type="entry name" value="Formate/glycerate dehydrogenase catalytic domain-like"/>
    <property type="match status" value="1"/>
</dbReference>
<evidence type="ECO:0000256" key="3">
    <source>
        <dbReference type="ARBA" id="ARBA00023027"/>
    </source>
</evidence>
<dbReference type="AlphaFoldDB" id="A0A9W9KME4"/>